<evidence type="ECO:0000313" key="3">
    <source>
        <dbReference type="Proteomes" id="UP000010793"/>
    </source>
</evidence>
<keyword evidence="1" id="KW-1133">Transmembrane helix</keyword>
<gene>
    <name evidence="2" type="ORF">BPP43_06370</name>
</gene>
<evidence type="ECO:0000256" key="1">
    <source>
        <dbReference type="SAM" id="Phobius"/>
    </source>
</evidence>
<protein>
    <submittedName>
        <fullName evidence="2">Peptidase membrane zinc metallopeptidase</fullName>
    </submittedName>
</protein>
<sequence length="236" mass="25849">MFGGYFEYYFGYIWILIPGILLGLWAQMKVNGAYSKYSRVENKRGITGAQTAKYILDAYGLNIPIERINGHLTDHYDPSAKVLRLSNNVYNGTDVAALGIAAHEVGHAIQHDRSYAPLTLRNSFYPLCAIGNQFGPMLVLIGIVIGGAGSISQYLMMGGIILFAFAVFFSLITLPVEFDASNRAIKILDKGGFLDSEELYGAKKVLNAAALTYVAAAVTAILSLLRLLMLANRRRD</sequence>
<dbReference type="EMBL" id="CP002873">
    <property type="protein sequence ID" value="AGA66514.1"/>
    <property type="molecule type" value="Genomic_DNA"/>
</dbReference>
<dbReference type="RefSeq" id="WP_013244693.1">
    <property type="nucleotide sequence ID" value="NC_019908.1"/>
</dbReference>
<dbReference type="PANTHER" id="PTHR36434">
    <property type="entry name" value="MEMBRANE PROTEASE YUGP-RELATED"/>
    <property type="match status" value="1"/>
</dbReference>
<feature type="transmembrane region" description="Helical" evidence="1">
    <location>
        <begin position="6"/>
        <end position="26"/>
    </location>
</feature>
<name>A0A3B6VN15_BRAPL</name>
<feature type="transmembrane region" description="Helical" evidence="1">
    <location>
        <begin position="124"/>
        <end position="148"/>
    </location>
</feature>
<evidence type="ECO:0000313" key="2">
    <source>
        <dbReference type="EMBL" id="AGA66514.1"/>
    </source>
</evidence>
<accession>A0A3B6VN15</accession>
<keyword evidence="1" id="KW-0812">Transmembrane</keyword>
<organism evidence="2 3">
    <name type="scientific">Brachyspira pilosicoli P43/6/78</name>
    <dbReference type="NCBI Taxonomy" id="1042417"/>
    <lineage>
        <taxon>Bacteria</taxon>
        <taxon>Pseudomonadati</taxon>
        <taxon>Spirochaetota</taxon>
        <taxon>Spirochaetia</taxon>
        <taxon>Brachyspirales</taxon>
        <taxon>Brachyspiraceae</taxon>
        <taxon>Brachyspira</taxon>
    </lineage>
</organism>
<reference evidence="2 3" key="1">
    <citation type="journal article" date="2013" name="Genome Announc.">
        <title>Complete Genome Sequence of the Porcine Strain Brachyspira pilosicoli P43/6/78(T.).</title>
        <authorList>
            <person name="Lin C."/>
            <person name="den Bakker H.C."/>
            <person name="Suzuki H."/>
            <person name="Lefebure T."/>
            <person name="Ponnala L."/>
            <person name="Sun Q."/>
            <person name="Stanhope M.J."/>
            <person name="Wiedmann M."/>
            <person name="Duhamel G.E."/>
        </authorList>
    </citation>
    <scope>NUCLEOTIDE SEQUENCE [LARGE SCALE GENOMIC DNA]</scope>
    <source>
        <strain evidence="2 3">P43/6/78</strain>
    </source>
</reference>
<feature type="transmembrane region" description="Helical" evidence="1">
    <location>
        <begin position="154"/>
        <end position="176"/>
    </location>
</feature>
<dbReference type="PANTHER" id="PTHR36434:SF1">
    <property type="entry name" value="MEMBRANE PROTEASE YUGP-RELATED"/>
    <property type="match status" value="1"/>
</dbReference>
<dbReference type="KEGG" id="bpip:BPP43_06370"/>
<feature type="transmembrane region" description="Helical" evidence="1">
    <location>
        <begin position="205"/>
        <end position="229"/>
    </location>
</feature>
<keyword evidence="3" id="KW-1185">Reference proteome</keyword>
<dbReference type="InterPro" id="IPR007395">
    <property type="entry name" value="Zn_peptidase_2"/>
</dbReference>
<keyword evidence="1" id="KW-0472">Membrane</keyword>
<dbReference type="Proteomes" id="UP000010793">
    <property type="component" value="Chromosome"/>
</dbReference>
<dbReference type="Pfam" id="PF04298">
    <property type="entry name" value="Zn_peptidase_2"/>
    <property type="match status" value="1"/>
</dbReference>
<dbReference type="AlphaFoldDB" id="A0A3B6VN15"/>
<proteinExistence type="predicted"/>
<dbReference type="GeneID" id="56440322"/>